<feature type="region of interest" description="Disordered" evidence="1">
    <location>
        <begin position="1"/>
        <end position="47"/>
    </location>
</feature>
<sequence>MPPKKRNTESKGKSQTKRRKKQNDVIEEFEEDSGGELDNTNNGTETDETYDVTLEGSMLTGELLISGGTNWDLVGRKSLPKGALRELRAIAEAMDEKIMKPTRLQGTRWMPHLHQSIKCMLTSYLVILAHFEHVSQAASGKATAEVKELVQLRQGPGPQLQSFLNDLTINGQECSYRTTTLQYYDTNKDYTDMQSVVDTVQERINGRLESPTDPTRGILQANRIFDLKEWPQNRQDLSGFGNDQLQVLVDHFEDFLENMHCQRNQILQEWTLAKANLGNRLLNRQAQDLSICSLFRGNNVGFKNLLMLIEIILVIPVSGAVCERGFSCVKRIKSDWRSRLISQMMNHLMTVSIEGPSLDDYNAERVIQLWYHTGQRQRRPQFVEDHDNDEDGEDALLNFMLAHDPQAVLQN</sequence>
<feature type="domain" description="HAT C-terminal dimerisation" evidence="2">
    <location>
        <begin position="283"/>
        <end position="350"/>
    </location>
</feature>
<dbReference type="InterPro" id="IPR012337">
    <property type="entry name" value="RNaseH-like_sf"/>
</dbReference>
<proteinExistence type="predicted"/>
<organism evidence="3 4">
    <name type="scientific">Magallana gigas</name>
    <name type="common">Pacific oyster</name>
    <name type="synonym">Crassostrea gigas</name>
    <dbReference type="NCBI Taxonomy" id="29159"/>
    <lineage>
        <taxon>Eukaryota</taxon>
        <taxon>Metazoa</taxon>
        <taxon>Spiralia</taxon>
        <taxon>Lophotrochozoa</taxon>
        <taxon>Mollusca</taxon>
        <taxon>Bivalvia</taxon>
        <taxon>Autobranchia</taxon>
        <taxon>Pteriomorphia</taxon>
        <taxon>Ostreida</taxon>
        <taxon>Ostreoidea</taxon>
        <taxon>Ostreidae</taxon>
        <taxon>Magallana</taxon>
    </lineage>
</organism>
<evidence type="ECO:0000313" key="4">
    <source>
        <dbReference type="Proteomes" id="UP000005408"/>
    </source>
</evidence>
<feature type="compositionally biased region" description="Acidic residues" evidence="1">
    <location>
        <begin position="25"/>
        <end position="35"/>
    </location>
</feature>
<dbReference type="EnsemblMetazoa" id="G21740.5">
    <property type="protein sequence ID" value="G21740.5:cds"/>
    <property type="gene ID" value="G21740"/>
</dbReference>
<dbReference type="InterPro" id="IPR008906">
    <property type="entry name" value="HATC_C_dom"/>
</dbReference>
<feature type="compositionally biased region" description="Basic and acidic residues" evidence="1">
    <location>
        <begin position="1"/>
        <end position="12"/>
    </location>
</feature>
<dbReference type="PANTHER" id="PTHR46880:SF5">
    <property type="entry name" value="DUF4371 DOMAIN-CONTAINING PROTEIN"/>
    <property type="match status" value="1"/>
</dbReference>
<reference evidence="3" key="1">
    <citation type="submission" date="2022-08" db="UniProtKB">
        <authorList>
            <consortium name="EnsemblMetazoa"/>
        </authorList>
    </citation>
    <scope>IDENTIFICATION</scope>
    <source>
        <strain evidence="3">05x7-T-G4-1.051#20</strain>
    </source>
</reference>
<dbReference type="GO" id="GO:0046983">
    <property type="term" value="F:protein dimerization activity"/>
    <property type="evidence" value="ECO:0007669"/>
    <property type="project" value="InterPro"/>
</dbReference>
<keyword evidence="4" id="KW-1185">Reference proteome</keyword>
<name>A0A8W8K5G3_MAGGI</name>
<dbReference type="PANTHER" id="PTHR46880">
    <property type="entry name" value="RAS-ASSOCIATING DOMAIN-CONTAINING PROTEIN"/>
    <property type="match status" value="1"/>
</dbReference>
<protein>
    <recommendedName>
        <fullName evidence="2">HAT C-terminal dimerisation domain-containing protein</fullName>
    </recommendedName>
</protein>
<accession>A0A8W8K5G3</accession>
<evidence type="ECO:0000256" key="1">
    <source>
        <dbReference type="SAM" id="MobiDB-lite"/>
    </source>
</evidence>
<dbReference type="Proteomes" id="UP000005408">
    <property type="component" value="Unassembled WGS sequence"/>
</dbReference>
<evidence type="ECO:0000259" key="2">
    <source>
        <dbReference type="Pfam" id="PF05699"/>
    </source>
</evidence>
<dbReference type="SUPFAM" id="SSF53098">
    <property type="entry name" value="Ribonuclease H-like"/>
    <property type="match status" value="1"/>
</dbReference>
<evidence type="ECO:0000313" key="3">
    <source>
        <dbReference type="EnsemblMetazoa" id="G21740.5:cds"/>
    </source>
</evidence>
<dbReference type="AlphaFoldDB" id="A0A8W8K5G3"/>
<dbReference type="Pfam" id="PF05699">
    <property type="entry name" value="Dimer_Tnp_hAT"/>
    <property type="match status" value="1"/>
</dbReference>